<feature type="transmembrane region" description="Helical" evidence="1">
    <location>
        <begin position="338"/>
        <end position="360"/>
    </location>
</feature>
<evidence type="ECO:0000313" key="3">
    <source>
        <dbReference type="Proteomes" id="UP001597090"/>
    </source>
</evidence>
<sequence length="406" mass="44662">MKPDQQPPAPASAPSEPGHCENCAAVLHGHYCHQCGQSLHSPIRHAGHALEEVFESFWHLDGRVFRTLRDLLVPGRTAIAYLAGHRVRYIAPMRMFVILTLLTFFVGKLTVHLEGDAITFDDQNSSIGRAQTVAEVERIRDAALADIRQAEADGAKVPGVNVALTTARTQVQGQAAARIAVLRQEARRAGPDAGAGSRSPAASGIIEVTAPEEPRPPARPFGDESFQFNDKPWHPTSNPVRIDGLPGFANAWLNQRIGRAKANIERMDNDADQWLQAFMGALPTALFVLMPIFALLLKLFYIGTRRLYLEHLVVALYSHAFLLLTLLALFLVNALQNVLVAGAVVALNLVEVALYAWMPIYLLLMQKRVYAQGWWLTVPKYLVLGAVYFMLVTFAIVYAVFAGLTA</sequence>
<keyword evidence="1" id="KW-0472">Membrane</keyword>
<keyword evidence="3" id="KW-1185">Reference proteome</keyword>
<evidence type="ECO:0000256" key="1">
    <source>
        <dbReference type="SAM" id="Phobius"/>
    </source>
</evidence>
<dbReference type="InterPro" id="IPR022134">
    <property type="entry name" value="DUF3667"/>
</dbReference>
<organism evidence="2 3">
    <name type="scientific">Lysobacter koreensis</name>
    <dbReference type="NCBI Taxonomy" id="266122"/>
    <lineage>
        <taxon>Bacteria</taxon>
        <taxon>Pseudomonadati</taxon>
        <taxon>Pseudomonadota</taxon>
        <taxon>Gammaproteobacteria</taxon>
        <taxon>Lysobacterales</taxon>
        <taxon>Lysobacteraceae</taxon>
        <taxon>Lysobacter</taxon>
    </lineage>
</organism>
<dbReference type="Proteomes" id="UP001597090">
    <property type="component" value="Unassembled WGS sequence"/>
</dbReference>
<comment type="caution">
    <text evidence="2">The sequence shown here is derived from an EMBL/GenBank/DDBJ whole genome shotgun (WGS) entry which is preliminary data.</text>
</comment>
<dbReference type="RefSeq" id="WP_386811749.1">
    <property type="nucleotide sequence ID" value="NZ_JBHTIH010000003.1"/>
</dbReference>
<gene>
    <name evidence="2" type="ORF">ACFQZQ_05725</name>
</gene>
<dbReference type="Pfam" id="PF12412">
    <property type="entry name" value="DUF3667"/>
    <property type="match status" value="1"/>
</dbReference>
<evidence type="ECO:0000313" key="2">
    <source>
        <dbReference type="EMBL" id="MFD0738775.1"/>
    </source>
</evidence>
<feature type="transmembrane region" description="Helical" evidence="1">
    <location>
        <begin position="381"/>
        <end position="401"/>
    </location>
</feature>
<keyword evidence="1" id="KW-0812">Transmembrane</keyword>
<reference evidence="3" key="1">
    <citation type="journal article" date="2019" name="Int. J. Syst. Evol. Microbiol.">
        <title>The Global Catalogue of Microorganisms (GCM) 10K type strain sequencing project: providing services to taxonomists for standard genome sequencing and annotation.</title>
        <authorList>
            <consortium name="The Broad Institute Genomics Platform"/>
            <consortium name="The Broad Institute Genome Sequencing Center for Infectious Disease"/>
            <person name="Wu L."/>
            <person name="Ma J."/>
        </authorList>
    </citation>
    <scope>NUCLEOTIDE SEQUENCE [LARGE SCALE GENOMIC DNA]</scope>
    <source>
        <strain evidence="3">CCUG 55491</strain>
    </source>
</reference>
<name>A0ABW2YM92_9GAMM</name>
<feature type="transmembrane region" description="Helical" evidence="1">
    <location>
        <begin position="312"/>
        <end position="332"/>
    </location>
</feature>
<protein>
    <submittedName>
        <fullName evidence="2">DUF3667 domain-containing protein</fullName>
    </submittedName>
</protein>
<feature type="transmembrane region" description="Helical" evidence="1">
    <location>
        <begin position="274"/>
        <end position="300"/>
    </location>
</feature>
<proteinExistence type="predicted"/>
<accession>A0ABW2YM92</accession>
<dbReference type="EMBL" id="JBHTIH010000003">
    <property type="protein sequence ID" value="MFD0738775.1"/>
    <property type="molecule type" value="Genomic_DNA"/>
</dbReference>
<keyword evidence="1" id="KW-1133">Transmembrane helix</keyword>